<dbReference type="KEGG" id="dcr:108225413"/>
<sequence>MEPDSDAPEFTLAEVLEMESLYKEKGEETFSEKCCEELATKFSFSAHRIGKESIECKQVKSWFYEKHHRTAPKDTQHTSFEEFVSSLRNKASGISSPATSGPVVPLDSPVLTDTMRPSDKSKAERVAELTDLRYEALSAKDGAWFDVASFLNYRVLYSGEIEVRVRFSGFNHDEDEWVNMKRAVRERSIPLEPSECHKIKVGDLVLCYRANADHALYSDAHVLDIERNIHDAESCSCMFLVKFDYDETEAKVDVNQVCCRPT</sequence>
<dbReference type="Gene3D" id="2.40.50.40">
    <property type="match status" value="1"/>
</dbReference>
<reference evidence="1" key="2">
    <citation type="submission" date="2022-03" db="EMBL/GenBank/DDBJ databases">
        <title>Draft title - Genomic analysis of global carrot germplasm unveils the trajectory of domestication and the origin of high carotenoid orange carrot.</title>
        <authorList>
            <person name="Iorizzo M."/>
            <person name="Ellison S."/>
            <person name="Senalik D."/>
            <person name="Macko-Podgorni A."/>
            <person name="Grzebelus D."/>
            <person name="Bostan H."/>
            <person name="Rolling W."/>
            <person name="Curaba J."/>
            <person name="Simon P."/>
        </authorList>
    </citation>
    <scope>NUCLEOTIDE SEQUENCE</scope>
    <source>
        <tissue evidence="1">Leaf</tissue>
    </source>
</reference>
<dbReference type="InterPro" id="IPR039276">
    <property type="entry name" value="SHH1/2"/>
</dbReference>
<dbReference type="PANTHER" id="PTHR33827">
    <property type="entry name" value="PROTEIN SAWADEE HOMEODOMAIN HOMOLOG 2"/>
    <property type="match status" value="1"/>
</dbReference>
<dbReference type="Gramene" id="KZM89559">
    <property type="protein sequence ID" value="KZM89559"/>
    <property type="gene ID" value="DCAR_023078"/>
</dbReference>
<dbReference type="AlphaFoldDB" id="A0A161YAP8"/>
<dbReference type="Proteomes" id="UP000077755">
    <property type="component" value="Chromosome 6"/>
</dbReference>
<dbReference type="PANTHER" id="PTHR33827:SF2">
    <property type="entry name" value="PROTEIN SAWADEE HOMEODOMAIN HOMOLOG 1"/>
    <property type="match status" value="1"/>
</dbReference>
<dbReference type="Pfam" id="PF16719">
    <property type="entry name" value="SAWADEE"/>
    <property type="match status" value="1"/>
</dbReference>
<organism evidence="1 2">
    <name type="scientific">Daucus carota subsp. sativus</name>
    <name type="common">Carrot</name>
    <dbReference type="NCBI Taxonomy" id="79200"/>
    <lineage>
        <taxon>Eukaryota</taxon>
        <taxon>Viridiplantae</taxon>
        <taxon>Streptophyta</taxon>
        <taxon>Embryophyta</taxon>
        <taxon>Tracheophyta</taxon>
        <taxon>Spermatophyta</taxon>
        <taxon>Magnoliopsida</taxon>
        <taxon>eudicotyledons</taxon>
        <taxon>Gunneridae</taxon>
        <taxon>Pentapetalae</taxon>
        <taxon>asterids</taxon>
        <taxon>campanulids</taxon>
        <taxon>Apiales</taxon>
        <taxon>Apiaceae</taxon>
        <taxon>Apioideae</taxon>
        <taxon>Scandiceae</taxon>
        <taxon>Daucinae</taxon>
        <taxon>Daucus</taxon>
        <taxon>Daucus sect. Daucus</taxon>
    </lineage>
</organism>
<dbReference type="GO" id="GO:0003682">
    <property type="term" value="F:chromatin binding"/>
    <property type="evidence" value="ECO:0007669"/>
    <property type="project" value="InterPro"/>
</dbReference>
<evidence type="ECO:0000313" key="1">
    <source>
        <dbReference type="EMBL" id="WOH03539.1"/>
    </source>
</evidence>
<reference evidence="1" key="1">
    <citation type="journal article" date="2016" name="Nat. Genet.">
        <title>A high-quality carrot genome assembly provides new insights into carotenoid accumulation and asterid genome evolution.</title>
        <authorList>
            <person name="Iorizzo M."/>
            <person name="Ellison S."/>
            <person name="Senalik D."/>
            <person name="Zeng P."/>
            <person name="Satapoomin P."/>
            <person name="Huang J."/>
            <person name="Bowman M."/>
            <person name="Iovene M."/>
            <person name="Sanseverino W."/>
            <person name="Cavagnaro P."/>
            <person name="Yildiz M."/>
            <person name="Macko-Podgorni A."/>
            <person name="Moranska E."/>
            <person name="Grzebelus E."/>
            <person name="Grzebelus D."/>
            <person name="Ashrafi H."/>
            <person name="Zheng Z."/>
            <person name="Cheng S."/>
            <person name="Spooner D."/>
            <person name="Van Deynze A."/>
            <person name="Simon P."/>
        </authorList>
    </citation>
    <scope>NUCLEOTIDE SEQUENCE</scope>
    <source>
        <tissue evidence="1">Leaf</tissue>
    </source>
</reference>
<gene>
    <name evidence="1" type="ORF">DCAR_0622938</name>
</gene>
<accession>A0A161YAP8</accession>
<dbReference type="EMBL" id="CP093348">
    <property type="protein sequence ID" value="WOH03539.1"/>
    <property type="molecule type" value="Genomic_DNA"/>
</dbReference>
<keyword evidence="2" id="KW-1185">Reference proteome</keyword>
<dbReference type="OMA" id="DPTECTC"/>
<protein>
    <submittedName>
        <fullName evidence="1">Uncharacterized protein</fullName>
    </submittedName>
</protein>
<dbReference type="InterPro" id="IPR032001">
    <property type="entry name" value="SAWADEE_dom"/>
</dbReference>
<dbReference type="Gene3D" id="2.30.30.140">
    <property type="match status" value="1"/>
</dbReference>
<name>A0A161YAP8_DAUCS</name>
<proteinExistence type="predicted"/>
<dbReference type="OrthoDB" id="1885884at2759"/>
<evidence type="ECO:0000313" key="2">
    <source>
        <dbReference type="Proteomes" id="UP000077755"/>
    </source>
</evidence>